<dbReference type="STRING" id="1445607.JCM10512_2111"/>
<evidence type="ECO:0000313" key="3">
    <source>
        <dbReference type="Proteomes" id="UP000019131"/>
    </source>
</evidence>
<name>W4UTH5_9BACE</name>
<evidence type="ECO:0000256" key="1">
    <source>
        <dbReference type="SAM" id="SignalP"/>
    </source>
</evidence>
<dbReference type="EMBL" id="BAIV01000011">
    <property type="protein sequence ID" value="GAE83814.1"/>
    <property type="molecule type" value="Genomic_DNA"/>
</dbReference>
<organism evidence="2 3">
    <name type="scientific">Bacteroides reticulotermitis JCM 10512</name>
    <dbReference type="NCBI Taxonomy" id="1445607"/>
    <lineage>
        <taxon>Bacteria</taxon>
        <taxon>Pseudomonadati</taxon>
        <taxon>Bacteroidota</taxon>
        <taxon>Bacteroidia</taxon>
        <taxon>Bacteroidales</taxon>
        <taxon>Bacteroidaceae</taxon>
        <taxon>Bacteroides</taxon>
    </lineage>
</organism>
<feature type="chain" id="PRO_5004849465" evidence="1">
    <location>
        <begin position="20"/>
        <end position="84"/>
    </location>
</feature>
<keyword evidence="1" id="KW-0732">Signal</keyword>
<gene>
    <name evidence="2" type="ORF">JCM10512_2111</name>
</gene>
<keyword evidence="3" id="KW-1185">Reference proteome</keyword>
<evidence type="ECO:0000313" key="2">
    <source>
        <dbReference type="EMBL" id="GAE83814.1"/>
    </source>
</evidence>
<protein>
    <submittedName>
        <fullName evidence="2">Uncharacterized protein</fullName>
    </submittedName>
</protein>
<comment type="caution">
    <text evidence="2">The sequence shown here is derived from an EMBL/GenBank/DDBJ whole genome shotgun (WGS) entry which is preliminary data.</text>
</comment>
<reference evidence="2 3" key="1">
    <citation type="journal article" date="2014" name="Genome Announc.">
        <title>Draft Genome Sequence of Bacteroides reticulotermitis Strain JCM 10512T, Isolated from the Gut of a Termite.</title>
        <authorList>
            <person name="Yuki M."/>
            <person name="Oshima K."/>
            <person name="Suda W."/>
            <person name="Sakamoto M."/>
            <person name="Iida T."/>
            <person name="Hattori M."/>
            <person name="Ohkuma M."/>
        </authorList>
    </citation>
    <scope>NUCLEOTIDE SEQUENCE [LARGE SCALE GENOMIC DNA]</scope>
    <source>
        <strain evidence="2 3">JCM 10512</strain>
    </source>
</reference>
<feature type="signal peptide" evidence="1">
    <location>
        <begin position="1"/>
        <end position="19"/>
    </location>
</feature>
<dbReference type="Proteomes" id="UP000019131">
    <property type="component" value="Unassembled WGS sequence"/>
</dbReference>
<accession>W4UTH5</accession>
<sequence>MMKSLCFLLLMLIASMQVALFGQPQERLIKVQVTPSSTNWLYTPGEKIQFKVVVLKCDIPQDGMEVHYEISEDMMKPHQTVGRL</sequence>
<proteinExistence type="predicted"/>
<dbReference type="AlphaFoldDB" id="W4UTH5"/>